<comment type="subcellular location">
    <subcellularLocation>
        <location evidence="1">Membrane</location>
        <topology evidence="1">Multi-pass membrane protein</topology>
    </subcellularLocation>
</comment>
<evidence type="ECO:0000256" key="5">
    <source>
        <dbReference type="SAM" id="Phobius"/>
    </source>
</evidence>
<name>A0AAX4PIF3_9CHLO</name>
<protein>
    <recommendedName>
        <fullName evidence="8">Claudin</fullName>
    </recommendedName>
</protein>
<evidence type="ECO:0000256" key="1">
    <source>
        <dbReference type="ARBA" id="ARBA00004141"/>
    </source>
</evidence>
<dbReference type="Gene3D" id="1.20.140.150">
    <property type="match status" value="1"/>
</dbReference>
<evidence type="ECO:0000256" key="2">
    <source>
        <dbReference type="ARBA" id="ARBA00022692"/>
    </source>
</evidence>
<evidence type="ECO:0000313" key="7">
    <source>
        <dbReference type="Proteomes" id="UP001472866"/>
    </source>
</evidence>
<dbReference type="AlphaFoldDB" id="A0AAX4PIF3"/>
<feature type="transmembrane region" description="Helical" evidence="5">
    <location>
        <begin position="7"/>
        <end position="26"/>
    </location>
</feature>
<dbReference type="Proteomes" id="UP001472866">
    <property type="component" value="Chromosome 12"/>
</dbReference>
<feature type="transmembrane region" description="Helical" evidence="5">
    <location>
        <begin position="131"/>
        <end position="157"/>
    </location>
</feature>
<organism evidence="6 7">
    <name type="scientific">Chloropicon roscoffensis</name>
    <dbReference type="NCBI Taxonomy" id="1461544"/>
    <lineage>
        <taxon>Eukaryota</taxon>
        <taxon>Viridiplantae</taxon>
        <taxon>Chlorophyta</taxon>
        <taxon>Chloropicophyceae</taxon>
        <taxon>Chloropicales</taxon>
        <taxon>Chloropicaceae</taxon>
        <taxon>Chloropicon</taxon>
    </lineage>
</organism>
<sequence length="257" mass="27117">MATCCGIIVFTVWELIAIVAGLIALATNAWIVPQTPGTACILGVQGAGLWTVCTGKGTAVTNCQEVLGNETGTNSTGEQILGQLEEIPDAIQSPSSWIFTSNDECTPISDQAAVKNYYSALPVGATDAKDYWLFIQSTRGLVACFCGIGFATILALASHRPGRPGAAGCSHFLKSLQVSAGICAIGVFIGMLSGLSSSQDFVWNEFGASLESGWSNVANMWGWSWWVFVGAVAWAILGWVVMCITFCCSGRSESAKY</sequence>
<dbReference type="InterPro" id="IPR017974">
    <property type="entry name" value="Claudin_CS"/>
</dbReference>
<evidence type="ECO:0000256" key="3">
    <source>
        <dbReference type="ARBA" id="ARBA00022989"/>
    </source>
</evidence>
<evidence type="ECO:0008006" key="8">
    <source>
        <dbReference type="Google" id="ProtNLM"/>
    </source>
</evidence>
<dbReference type="GO" id="GO:0016020">
    <property type="term" value="C:membrane"/>
    <property type="evidence" value="ECO:0007669"/>
    <property type="project" value="UniProtKB-SubCell"/>
</dbReference>
<accession>A0AAX4PIF3</accession>
<reference evidence="6 7" key="1">
    <citation type="submission" date="2024-03" db="EMBL/GenBank/DDBJ databases">
        <title>Complete genome sequence of the green alga Chloropicon roscoffensis RCC1871.</title>
        <authorList>
            <person name="Lemieux C."/>
            <person name="Pombert J.-F."/>
            <person name="Otis C."/>
            <person name="Turmel M."/>
        </authorList>
    </citation>
    <scope>NUCLEOTIDE SEQUENCE [LARGE SCALE GENOMIC DNA]</scope>
    <source>
        <strain evidence="6 7">RCC1871</strain>
    </source>
</reference>
<gene>
    <name evidence="6" type="ORF">HKI87_12g71760</name>
</gene>
<feature type="transmembrane region" description="Helical" evidence="5">
    <location>
        <begin position="223"/>
        <end position="248"/>
    </location>
</feature>
<feature type="transmembrane region" description="Helical" evidence="5">
    <location>
        <begin position="178"/>
        <end position="196"/>
    </location>
</feature>
<proteinExistence type="predicted"/>
<keyword evidence="2 5" id="KW-0812">Transmembrane</keyword>
<dbReference type="EMBL" id="CP151512">
    <property type="protein sequence ID" value="WZN65616.1"/>
    <property type="molecule type" value="Genomic_DNA"/>
</dbReference>
<keyword evidence="7" id="KW-1185">Reference proteome</keyword>
<keyword evidence="3 5" id="KW-1133">Transmembrane helix</keyword>
<dbReference type="PROSITE" id="PS01346">
    <property type="entry name" value="CLAUDIN"/>
    <property type="match status" value="1"/>
</dbReference>
<evidence type="ECO:0000313" key="6">
    <source>
        <dbReference type="EMBL" id="WZN65616.1"/>
    </source>
</evidence>
<evidence type="ECO:0000256" key="4">
    <source>
        <dbReference type="ARBA" id="ARBA00023136"/>
    </source>
</evidence>
<keyword evidence="4 5" id="KW-0472">Membrane</keyword>